<gene>
    <name evidence="1" type="ORF">BpHYR1_016613</name>
</gene>
<sequence length="148" mass="15825">MLGPDYFAAAVHGNGGLLAAQLDHHAALVVPDGHVVRAFQTADGPDPLQAVVQRVVQSVGVGVPELDGAVLGAGQYQWQLGRKVCVRRAQLPHFDCLVQAGAGKCVVVLGIEDYLHDVIKNKIKKQKHTTAGQNKRLSWMDCDASDIV</sequence>
<evidence type="ECO:0000313" key="2">
    <source>
        <dbReference type="Proteomes" id="UP000276133"/>
    </source>
</evidence>
<evidence type="ECO:0000313" key="1">
    <source>
        <dbReference type="EMBL" id="RNA36262.1"/>
    </source>
</evidence>
<proteinExistence type="predicted"/>
<comment type="caution">
    <text evidence="1">The sequence shown here is derived from an EMBL/GenBank/DDBJ whole genome shotgun (WGS) entry which is preliminary data.</text>
</comment>
<name>A0A3M7SKL0_BRAPC</name>
<accession>A0A3M7SKL0</accession>
<organism evidence="1 2">
    <name type="scientific">Brachionus plicatilis</name>
    <name type="common">Marine rotifer</name>
    <name type="synonym">Brachionus muelleri</name>
    <dbReference type="NCBI Taxonomy" id="10195"/>
    <lineage>
        <taxon>Eukaryota</taxon>
        <taxon>Metazoa</taxon>
        <taxon>Spiralia</taxon>
        <taxon>Gnathifera</taxon>
        <taxon>Rotifera</taxon>
        <taxon>Eurotatoria</taxon>
        <taxon>Monogononta</taxon>
        <taxon>Pseudotrocha</taxon>
        <taxon>Ploima</taxon>
        <taxon>Brachionidae</taxon>
        <taxon>Brachionus</taxon>
    </lineage>
</organism>
<reference evidence="1 2" key="1">
    <citation type="journal article" date="2018" name="Sci. Rep.">
        <title>Genomic signatures of local adaptation to the degree of environmental predictability in rotifers.</title>
        <authorList>
            <person name="Franch-Gras L."/>
            <person name="Hahn C."/>
            <person name="Garcia-Roger E.M."/>
            <person name="Carmona M.J."/>
            <person name="Serra M."/>
            <person name="Gomez A."/>
        </authorList>
    </citation>
    <scope>NUCLEOTIDE SEQUENCE [LARGE SCALE GENOMIC DNA]</scope>
    <source>
        <strain evidence="1">HYR1</strain>
    </source>
</reference>
<dbReference type="AlphaFoldDB" id="A0A3M7SKL0"/>
<dbReference type="EMBL" id="REGN01001209">
    <property type="protein sequence ID" value="RNA36262.1"/>
    <property type="molecule type" value="Genomic_DNA"/>
</dbReference>
<keyword evidence="2" id="KW-1185">Reference proteome</keyword>
<protein>
    <submittedName>
        <fullName evidence="1">Uncharacterized protein</fullName>
    </submittedName>
</protein>
<dbReference type="Proteomes" id="UP000276133">
    <property type="component" value="Unassembled WGS sequence"/>
</dbReference>